<dbReference type="EMBL" id="CP060634">
    <property type="protein sequence ID" value="QNM04777.1"/>
    <property type="molecule type" value="Genomic_DNA"/>
</dbReference>
<reference evidence="1 2" key="1">
    <citation type="submission" date="2020-08" db="EMBL/GenBank/DDBJ databases">
        <authorList>
            <person name="Liu C."/>
            <person name="Sun Q."/>
        </authorList>
    </citation>
    <scope>NUCLEOTIDE SEQUENCE [LARGE SCALE GENOMIC DNA]</scope>
    <source>
        <strain evidence="1 2">NSJ-38</strain>
    </source>
</reference>
<keyword evidence="1" id="KW-0830">Ubiquinone</keyword>
<name>A0A7G9G1U5_9FIRM</name>
<evidence type="ECO:0000313" key="2">
    <source>
        <dbReference type="Proteomes" id="UP000515823"/>
    </source>
</evidence>
<sequence length="64" mass="7388">MDDDFIEEMFSGFCKNFNETRTVICEFVKRDGQIRLESAGCAYGKCPHSKTCILMEQAREMETP</sequence>
<protein>
    <submittedName>
        <fullName evidence="1">Ubiquinone biosynthesis protein UbiE</fullName>
    </submittedName>
</protein>
<dbReference type="AlphaFoldDB" id="A0A7G9G1U5"/>
<organism evidence="1 2">
    <name type="scientific">Qiania dongpingensis</name>
    <dbReference type="NCBI Taxonomy" id="2763669"/>
    <lineage>
        <taxon>Bacteria</taxon>
        <taxon>Bacillati</taxon>
        <taxon>Bacillota</taxon>
        <taxon>Clostridia</taxon>
        <taxon>Lachnospirales</taxon>
        <taxon>Lachnospiraceae</taxon>
        <taxon>Qiania</taxon>
    </lineage>
</organism>
<dbReference type="RefSeq" id="WP_249301423.1">
    <property type="nucleotide sequence ID" value="NZ_CP060634.1"/>
</dbReference>
<proteinExistence type="predicted"/>
<evidence type="ECO:0000313" key="1">
    <source>
        <dbReference type="EMBL" id="QNM04777.1"/>
    </source>
</evidence>
<accession>A0A7G9G1U5</accession>
<gene>
    <name evidence="1" type="ORF">H9Q78_09965</name>
</gene>
<dbReference type="KEGG" id="qdo:H9Q78_09965"/>
<keyword evidence="2" id="KW-1185">Reference proteome</keyword>
<dbReference type="Proteomes" id="UP000515823">
    <property type="component" value="Chromosome"/>
</dbReference>